<comment type="caution">
    <text evidence="1">The sequence shown here is derived from an EMBL/GenBank/DDBJ whole genome shotgun (WGS) entry which is preliminary data.</text>
</comment>
<organism evidence="1 2">
    <name type="scientific">Gigaspora rosea</name>
    <dbReference type="NCBI Taxonomy" id="44941"/>
    <lineage>
        <taxon>Eukaryota</taxon>
        <taxon>Fungi</taxon>
        <taxon>Fungi incertae sedis</taxon>
        <taxon>Mucoromycota</taxon>
        <taxon>Glomeromycotina</taxon>
        <taxon>Glomeromycetes</taxon>
        <taxon>Diversisporales</taxon>
        <taxon>Gigasporaceae</taxon>
        <taxon>Gigaspora</taxon>
    </lineage>
</organism>
<dbReference type="AlphaFoldDB" id="A0A397W393"/>
<dbReference type="EMBL" id="QKWP01000058">
    <property type="protein sequence ID" value="RIB28688.1"/>
    <property type="molecule type" value="Genomic_DNA"/>
</dbReference>
<protein>
    <submittedName>
        <fullName evidence="1">Uncharacterized protein</fullName>
    </submittedName>
</protein>
<name>A0A397W393_9GLOM</name>
<evidence type="ECO:0000313" key="2">
    <source>
        <dbReference type="Proteomes" id="UP000266673"/>
    </source>
</evidence>
<evidence type="ECO:0000313" key="1">
    <source>
        <dbReference type="EMBL" id="RIB28688.1"/>
    </source>
</evidence>
<reference evidence="1 2" key="1">
    <citation type="submission" date="2018-06" db="EMBL/GenBank/DDBJ databases">
        <title>Comparative genomics reveals the genomic features of Rhizophagus irregularis, R. cerebriforme, R. diaphanum and Gigaspora rosea, and their symbiotic lifestyle signature.</title>
        <authorList>
            <person name="Morin E."/>
            <person name="San Clemente H."/>
            <person name="Chen E.C.H."/>
            <person name="De La Providencia I."/>
            <person name="Hainaut M."/>
            <person name="Kuo A."/>
            <person name="Kohler A."/>
            <person name="Murat C."/>
            <person name="Tang N."/>
            <person name="Roy S."/>
            <person name="Loubradou J."/>
            <person name="Henrissat B."/>
            <person name="Grigoriev I.V."/>
            <person name="Corradi N."/>
            <person name="Roux C."/>
            <person name="Martin F.M."/>
        </authorList>
    </citation>
    <scope>NUCLEOTIDE SEQUENCE [LARGE SCALE GENOMIC DNA]</scope>
    <source>
        <strain evidence="1 2">DAOM 194757</strain>
    </source>
</reference>
<sequence length="197" mass="22403">MLACKTVNLFYGWEGGNALTSPNLSWNGLEEIFHVDGRIKKKNTTLTFWILERKALAGEFCKNFTDFTKMVNANEWLNKKIPAEQREQVTTVHTPPEGKMSPFSISHYGFGVAGSTEGELDLNDFVNLNVYVSKIKELNMKFCIATALMHAKQFERCKNKLPEVLTIEEIQNILGNTVEINEMEAQLNKLTLENKIL</sequence>
<proteinExistence type="predicted"/>
<gene>
    <name evidence="1" type="ORF">C2G38_2157293</name>
</gene>
<keyword evidence="2" id="KW-1185">Reference proteome</keyword>
<accession>A0A397W393</accession>
<dbReference type="Proteomes" id="UP000266673">
    <property type="component" value="Unassembled WGS sequence"/>
</dbReference>